<dbReference type="Pfam" id="PF01826">
    <property type="entry name" value="TIL"/>
    <property type="match status" value="1"/>
</dbReference>
<comment type="caution">
    <text evidence="5">The sequence shown here is derived from an EMBL/GenBank/DDBJ whole genome shotgun (WGS) entry which is preliminary data.</text>
</comment>
<name>A0A0P7TEB2_SCLFO</name>
<dbReference type="PANTHER" id="PTHR11339">
    <property type="entry name" value="EXTRACELLULAR MATRIX GLYCOPROTEIN RELATED"/>
    <property type="match status" value="1"/>
</dbReference>
<evidence type="ECO:0000313" key="6">
    <source>
        <dbReference type="Proteomes" id="UP000034805"/>
    </source>
</evidence>
<dbReference type="PANTHER" id="PTHR11339:SF408">
    <property type="entry name" value="MUCIN-5B"/>
    <property type="match status" value="1"/>
</dbReference>
<reference evidence="5 6" key="1">
    <citation type="submission" date="2015-08" db="EMBL/GenBank/DDBJ databases">
        <title>The genome of the Asian arowana (Scleropages formosus).</title>
        <authorList>
            <person name="Tan M.H."/>
            <person name="Gan H.M."/>
            <person name="Croft L.J."/>
            <person name="Austin C.M."/>
        </authorList>
    </citation>
    <scope>NUCLEOTIDE SEQUENCE [LARGE SCALE GENOMIC DNA]</scope>
    <source>
        <strain evidence="5">Aro1</strain>
    </source>
</reference>
<dbReference type="SMART" id="SM00216">
    <property type="entry name" value="VWD"/>
    <property type="match status" value="3"/>
</dbReference>
<evidence type="ECO:0000259" key="4">
    <source>
        <dbReference type="PROSITE" id="PS51233"/>
    </source>
</evidence>
<feature type="region of interest" description="Disordered" evidence="3">
    <location>
        <begin position="1"/>
        <end position="23"/>
    </location>
</feature>
<dbReference type="PROSITE" id="PS51233">
    <property type="entry name" value="VWFD"/>
    <property type="match status" value="3"/>
</dbReference>
<dbReference type="GO" id="GO:0031012">
    <property type="term" value="C:extracellular matrix"/>
    <property type="evidence" value="ECO:0007669"/>
    <property type="project" value="TreeGrafter"/>
</dbReference>
<dbReference type="Pfam" id="PF00094">
    <property type="entry name" value="VWD"/>
    <property type="match status" value="3"/>
</dbReference>
<dbReference type="Gene3D" id="2.10.25.10">
    <property type="entry name" value="Laminin"/>
    <property type="match status" value="2"/>
</dbReference>
<dbReference type="STRING" id="113540.ENSSFOP00015077805"/>
<proteinExistence type="predicted"/>
<protein>
    <recommendedName>
        <fullName evidence="4">VWFD domain-containing protein</fullName>
    </recommendedName>
</protein>
<dbReference type="Pfam" id="PF25962">
    <property type="entry name" value="TIL_OTOGL_Mucin"/>
    <property type="match status" value="1"/>
</dbReference>
<keyword evidence="2" id="KW-0325">Glycoprotein</keyword>
<dbReference type="InterPro" id="IPR058753">
    <property type="entry name" value="TIL_OTOGL_Mucin"/>
</dbReference>
<feature type="domain" description="VWFD" evidence="4">
    <location>
        <begin position="55"/>
        <end position="225"/>
    </location>
</feature>
<feature type="domain" description="VWFD" evidence="4">
    <location>
        <begin position="898"/>
        <end position="1076"/>
    </location>
</feature>
<feature type="non-terminal residue" evidence="5">
    <location>
        <position position="1340"/>
    </location>
</feature>
<sequence length="1340" mass="148045">MDISQYPQQNTDQQWQYDNVPSSPKTTVSTQAITIIPTMTITPITAGVSPVHNGQVCSTWGSYHFKTFDGDFFQLPSTCNFILTSNCRNPYEDFNIQMRRQVVDGEPTISAITMKLDGTVVELSNGLVIVNGKTIKLPFSNAGVLIQKTTSYIRVTSKLGLQVMWNEDDSFMVELDTKYKNTTCGLCGDFNGVQLYNEFFKNDVKISPSDFANFWRMDGPTEICQDIQLEFAEGCTDEEQTCQTLLSSSALSSCQNLVPTDPFVQACVTDMCHCNNSSNSSFCVCNTISEYSRQCVHAGGKPQEWRTTQFCAKSCPFNMEYKECGIPCFDTCSNLETSQVCEEHCTDGCFCPQASLVFHPRECQRKSLIELNFAQGTIFDDISGGGCVPVNDCPCIYEKKVYTSGESHTDTSRDWLYQQDFMKREYEYERFCKIRNVLLSECFGGKWNCTDRTGPSTCSVEGGSHVTTYDGKMYTFHGSCSFILSTLCNGTDFTVLGELGNCGLTDTETSLKSVTVAIQNGTIVITVHQDRKVFVNGMASQLPLSSASFIMFMPSTFYIIVQTSVGIQLEIQLVPIMQVHITADLTYSGKTCAAKDRFITEHPLTVMSDLPHALGLCGNFNKNQNDDFQSQHGLVEGTAVSFVNTWRMKPMCPDVKSHYENPCSLSVENEKYAQYWCSMLSDPKGVFAPCHSNCMYDTCNCENTEDCMCAAISSYVRVCTRAGVSLQGWRASICQKYTNCPSTMTYSYDMTSCRRSCRSISETDYTCQVNFTAADGCGCPEGSFMDDSSRSCNEPMVFFNCSDAELGATGSECQKSCLSLDLACVNKGCTSGCVCPPNLVSDGNGGCIEEELCPCIHNGVPHQPGETIQHDCNTWFVRFIRITCKERKWQCTSKKCDGTCFVYGDGHYSTFDGKRYNFNGNSEYILTQDYCSNSNGTFRVITENIPCGTTGTTCSKAIKLFLGNNELILTEGNYKVVERDSGEEVPYKIHIIGIYLVIETENGLVLMWDRKTSIFIKLSPTFQGQICGLCGNYDGNGNNDFTTRSQAVVVDPVEFGNSWKVSPSSPDAMSTKDPCASNPYRKPWAQKQCSIINSNVFADCHSRVDPSSYYDSCMTDTCACDSGGDCECFCTVVAAYAQACNEAGACIAWRSPKICPLFCDYYNLPDKCEWHYQPCGAPCMKTCRNPSGKCSSHIPKLEGCYPKCSSKKPFLDEDSMECVAAEMCGCYDMQGKHYETGDTVPSTKNCQTCRCLSTGLTCNYDVNACSCAYKGNQYPYGTTIYHTTDGDGSCITAVCGVNGTITRSMYPCETTVSTTTSTKTTLSAWTTTAGSTTIFVFSTP</sequence>
<dbReference type="FunFam" id="2.10.25.10:FF:000674">
    <property type="entry name" value="Mucin-2"/>
    <property type="match status" value="1"/>
</dbReference>
<keyword evidence="1" id="KW-1015">Disulfide bond</keyword>
<feature type="domain" description="VWFD" evidence="4">
    <location>
        <begin position="456"/>
        <end position="653"/>
    </location>
</feature>
<dbReference type="SMART" id="SM00832">
    <property type="entry name" value="C8"/>
    <property type="match status" value="3"/>
</dbReference>
<dbReference type="GO" id="GO:0005615">
    <property type="term" value="C:extracellular space"/>
    <property type="evidence" value="ECO:0007669"/>
    <property type="project" value="TreeGrafter"/>
</dbReference>
<dbReference type="InterPro" id="IPR050780">
    <property type="entry name" value="Mucin_vWF_Thrombospondin_sf"/>
</dbReference>
<dbReference type="EMBL" id="JARO02012599">
    <property type="protein sequence ID" value="KPP59151.1"/>
    <property type="molecule type" value="Genomic_DNA"/>
</dbReference>
<organism evidence="5 6">
    <name type="scientific">Scleropages formosus</name>
    <name type="common">Asian bonytongue</name>
    <name type="synonym">Osteoglossum formosum</name>
    <dbReference type="NCBI Taxonomy" id="113540"/>
    <lineage>
        <taxon>Eukaryota</taxon>
        <taxon>Metazoa</taxon>
        <taxon>Chordata</taxon>
        <taxon>Craniata</taxon>
        <taxon>Vertebrata</taxon>
        <taxon>Euteleostomi</taxon>
        <taxon>Actinopterygii</taxon>
        <taxon>Neopterygii</taxon>
        <taxon>Teleostei</taxon>
        <taxon>Osteoglossocephala</taxon>
        <taxon>Osteoglossomorpha</taxon>
        <taxon>Osteoglossiformes</taxon>
        <taxon>Osteoglossidae</taxon>
        <taxon>Scleropages</taxon>
    </lineage>
</organism>
<evidence type="ECO:0000256" key="1">
    <source>
        <dbReference type="ARBA" id="ARBA00023157"/>
    </source>
</evidence>
<gene>
    <name evidence="5" type="ORF">Z043_122958</name>
</gene>
<dbReference type="InterPro" id="IPR014853">
    <property type="entry name" value="VWF/SSPO/ZAN-like_Cys-rich_dom"/>
</dbReference>
<dbReference type="InterPro" id="IPR001846">
    <property type="entry name" value="VWF_type-D"/>
</dbReference>
<evidence type="ECO:0000256" key="3">
    <source>
        <dbReference type="SAM" id="MobiDB-lite"/>
    </source>
</evidence>
<dbReference type="InterPro" id="IPR002919">
    <property type="entry name" value="TIL_dom"/>
</dbReference>
<dbReference type="Proteomes" id="UP000034805">
    <property type="component" value="Unassembled WGS sequence"/>
</dbReference>
<dbReference type="Pfam" id="PF08742">
    <property type="entry name" value="C8"/>
    <property type="match status" value="3"/>
</dbReference>
<evidence type="ECO:0000313" key="5">
    <source>
        <dbReference type="EMBL" id="KPP59151.1"/>
    </source>
</evidence>
<dbReference type="SUPFAM" id="SSF57567">
    <property type="entry name" value="Serine protease inhibitors"/>
    <property type="match status" value="2"/>
</dbReference>
<accession>A0A0P7TEB2</accession>
<dbReference type="InterPro" id="IPR036084">
    <property type="entry name" value="Ser_inhib-like_sf"/>
</dbReference>
<evidence type="ECO:0000256" key="2">
    <source>
        <dbReference type="ARBA" id="ARBA00023180"/>
    </source>
</evidence>
<dbReference type="CDD" id="cd19941">
    <property type="entry name" value="TIL"/>
    <property type="match status" value="2"/>
</dbReference>